<feature type="transmembrane region" description="Helical" evidence="1">
    <location>
        <begin position="176"/>
        <end position="195"/>
    </location>
</feature>
<protein>
    <submittedName>
        <fullName evidence="3">Protein kinase domain-containing protein</fullName>
    </submittedName>
</protein>
<organism evidence="2 3">
    <name type="scientific">Heterorhabditis bacteriophora</name>
    <name type="common">Entomopathogenic nematode worm</name>
    <dbReference type="NCBI Taxonomy" id="37862"/>
    <lineage>
        <taxon>Eukaryota</taxon>
        <taxon>Metazoa</taxon>
        <taxon>Ecdysozoa</taxon>
        <taxon>Nematoda</taxon>
        <taxon>Chromadorea</taxon>
        <taxon>Rhabditida</taxon>
        <taxon>Rhabditina</taxon>
        <taxon>Rhabditomorpha</taxon>
        <taxon>Strongyloidea</taxon>
        <taxon>Heterorhabditidae</taxon>
        <taxon>Heterorhabditis</taxon>
    </lineage>
</organism>
<sequence>MIDNTVDREYRDELPSSSKWVKENFVLGDILGSALYSLIDFGLSQIYTPKSLSPGSKENTATLLSPKKRGVKRLSISGNTQDNSDIVEKKRKLSCDCFHLPKLCGICRTKPVKNVNKYYRLVLLVFVLLRYFCGLMNKLLHWIYGLLALHCLAYCSEGIFVNLNKYEYLFFYFNDYARNGLVVLFFQVRIIMLFII</sequence>
<dbReference type="Proteomes" id="UP000095283">
    <property type="component" value="Unplaced"/>
</dbReference>
<dbReference type="AlphaFoldDB" id="A0A1I7WSG3"/>
<evidence type="ECO:0000313" key="2">
    <source>
        <dbReference type="Proteomes" id="UP000095283"/>
    </source>
</evidence>
<keyword evidence="1" id="KW-0472">Membrane</keyword>
<feature type="transmembrane region" description="Helical" evidence="1">
    <location>
        <begin position="143"/>
        <end position="164"/>
    </location>
</feature>
<keyword evidence="1" id="KW-1133">Transmembrane helix</keyword>
<keyword evidence="1" id="KW-0812">Transmembrane</keyword>
<proteinExistence type="predicted"/>
<name>A0A1I7WSG3_HETBA</name>
<evidence type="ECO:0000256" key="1">
    <source>
        <dbReference type="SAM" id="Phobius"/>
    </source>
</evidence>
<accession>A0A1I7WSG3</accession>
<reference evidence="3" key="1">
    <citation type="submission" date="2016-11" db="UniProtKB">
        <authorList>
            <consortium name="WormBaseParasite"/>
        </authorList>
    </citation>
    <scope>IDENTIFICATION</scope>
</reference>
<dbReference type="WBParaSite" id="Hba_08079">
    <property type="protein sequence ID" value="Hba_08079"/>
    <property type="gene ID" value="Hba_08079"/>
</dbReference>
<evidence type="ECO:0000313" key="3">
    <source>
        <dbReference type="WBParaSite" id="Hba_08079"/>
    </source>
</evidence>
<keyword evidence="2" id="KW-1185">Reference proteome</keyword>